<keyword evidence="2" id="KW-1185">Reference proteome</keyword>
<gene>
    <name evidence="1" type="ORF">EYF80_036737</name>
</gene>
<evidence type="ECO:0000313" key="1">
    <source>
        <dbReference type="EMBL" id="TNN53044.1"/>
    </source>
</evidence>
<dbReference type="EMBL" id="SRLO01000528">
    <property type="protein sequence ID" value="TNN53044.1"/>
    <property type="molecule type" value="Genomic_DNA"/>
</dbReference>
<evidence type="ECO:0000313" key="2">
    <source>
        <dbReference type="Proteomes" id="UP000314294"/>
    </source>
</evidence>
<protein>
    <submittedName>
        <fullName evidence="1">Uncharacterized protein</fullName>
    </submittedName>
</protein>
<dbReference type="Proteomes" id="UP000314294">
    <property type="component" value="Unassembled WGS sequence"/>
</dbReference>
<reference evidence="1 2" key="1">
    <citation type="submission" date="2019-03" db="EMBL/GenBank/DDBJ databases">
        <title>First draft genome of Liparis tanakae, snailfish: a comprehensive survey of snailfish specific genes.</title>
        <authorList>
            <person name="Kim W."/>
            <person name="Song I."/>
            <person name="Jeong J.-H."/>
            <person name="Kim D."/>
            <person name="Kim S."/>
            <person name="Ryu S."/>
            <person name="Song J.Y."/>
            <person name="Lee S.K."/>
        </authorList>
    </citation>
    <scope>NUCLEOTIDE SEQUENCE [LARGE SCALE GENOMIC DNA]</scope>
    <source>
        <tissue evidence="1">Muscle</tissue>
    </source>
</reference>
<accession>A0A4Z2GJR5</accession>
<name>A0A4Z2GJR5_9TELE</name>
<organism evidence="1 2">
    <name type="scientific">Liparis tanakae</name>
    <name type="common">Tanaka's snailfish</name>
    <dbReference type="NCBI Taxonomy" id="230148"/>
    <lineage>
        <taxon>Eukaryota</taxon>
        <taxon>Metazoa</taxon>
        <taxon>Chordata</taxon>
        <taxon>Craniata</taxon>
        <taxon>Vertebrata</taxon>
        <taxon>Euteleostomi</taxon>
        <taxon>Actinopterygii</taxon>
        <taxon>Neopterygii</taxon>
        <taxon>Teleostei</taxon>
        <taxon>Neoteleostei</taxon>
        <taxon>Acanthomorphata</taxon>
        <taxon>Eupercaria</taxon>
        <taxon>Perciformes</taxon>
        <taxon>Cottioidei</taxon>
        <taxon>Cottales</taxon>
        <taxon>Liparidae</taxon>
        <taxon>Liparis</taxon>
    </lineage>
</organism>
<dbReference type="AlphaFoldDB" id="A0A4Z2GJR5"/>
<sequence>MARETFNTSSGSWMHLKERETETCASSTEKIMFLKMDDSGQSYMGGWRVQSLSPSHGSASWGAARRRAPTGGRAKGIPRYCFTRLSVPLAVTYWPLIGPFFRESTGSTLPADDAPMCVQVSGADCSARAPLEVAPRFSDSTRGRVGGPGDESSQKTIAAAPLAAAELSVFSSVIMF</sequence>
<comment type="caution">
    <text evidence="1">The sequence shown here is derived from an EMBL/GenBank/DDBJ whole genome shotgun (WGS) entry which is preliminary data.</text>
</comment>
<proteinExistence type="predicted"/>